<dbReference type="Proteomes" id="UP001217918">
    <property type="component" value="Unassembled WGS sequence"/>
</dbReference>
<proteinExistence type="predicted"/>
<accession>A0AAD9M5S1</accession>
<organism evidence="2 3">
    <name type="scientific">Phyllachora maydis</name>
    <dbReference type="NCBI Taxonomy" id="1825666"/>
    <lineage>
        <taxon>Eukaryota</taxon>
        <taxon>Fungi</taxon>
        <taxon>Dikarya</taxon>
        <taxon>Ascomycota</taxon>
        <taxon>Pezizomycotina</taxon>
        <taxon>Sordariomycetes</taxon>
        <taxon>Sordariomycetidae</taxon>
        <taxon>Phyllachorales</taxon>
        <taxon>Phyllachoraceae</taxon>
        <taxon>Phyllachora</taxon>
    </lineage>
</organism>
<name>A0AAD9M5S1_9PEZI</name>
<reference evidence="2" key="1">
    <citation type="journal article" date="2023" name="Mol. Plant Microbe Interact.">
        <title>Elucidating the Obligate Nature and Biological Capacity of an Invasive Fungal Corn Pathogen.</title>
        <authorList>
            <person name="MacCready J.S."/>
            <person name="Roggenkamp E.M."/>
            <person name="Gdanetz K."/>
            <person name="Chilvers M.I."/>
        </authorList>
    </citation>
    <scope>NUCLEOTIDE SEQUENCE</scope>
    <source>
        <strain evidence="2">PM02</strain>
    </source>
</reference>
<feature type="region of interest" description="Disordered" evidence="1">
    <location>
        <begin position="95"/>
        <end position="128"/>
    </location>
</feature>
<comment type="caution">
    <text evidence="2">The sequence shown here is derived from an EMBL/GenBank/DDBJ whole genome shotgun (WGS) entry which is preliminary data.</text>
</comment>
<sequence length="166" mass="18466">MYIYIAYLPCRCCYYNSLFTDLLIADIDSFPDLDNSVYTILAPAPIPAKPAKITPAIYRIAAYKAKRRKSAKACAIVANKDDNNAYNRAYIPPTDIEEEKGSSSNNNSINGGTSDSTDKGKGSSAYKHSKGASRYKNILLYKQQYVASYPYSLPGTPYADIYIYYV</sequence>
<dbReference type="AlphaFoldDB" id="A0AAD9M5S1"/>
<gene>
    <name evidence="2" type="ORF">P8C59_000014</name>
</gene>
<keyword evidence="3" id="KW-1185">Reference proteome</keyword>
<dbReference type="EMBL" id="JAQQPM010000001">
    <property type="protein sequence ID" value="KAK2066179.1"/>
    <property type="molecule type" value="Genomic_DNA"/>
</dbReference>
<evidence type="ECO:0000313" key="3">
    <source>
        <dbReference type="Proteomes" id="UP001217918"/>
    </source>
</evidence>
<protein>
    <submittedName>
        <fullName evidence="2">Uncharacterized protein</fullName>
    </submittedName>
</protein>
<feature type="compositionally biased region" description="Low complexity" evidence="1">
    <location>
        <begin position="102"/>
        <end position="115"/>
    </location>
</feature>
<evidence type="ECO:0000313" key="2">
    <source>
        <dbReference type="EMBL" id="KAK2066179.1"/>
    </source>
</evidence>
<evidence type="ECO:0000256" key="1">
    <source>
        <dbReference type="SAM" id="MobiDB-lite"/>
    </source>
</evidence>